<evidence type="ECO:0000313" key="10">
    <source>
        <dbReference type="Proteomes" id="UP001157915"/>
    </source>
</evidence>
<comment type="caution">
    <text evidence="9">The sequence shown here is derived from an EMBL/GenBank/DDBJ whole genome shotgun (WGS) entry which is preliminary data.</text>
</comment>
<dbReference type="InterPro" id="IPR011013">
    <property type="entry name" value="Gal_mutarotase_sf_dom"/>
</dbReference>
<dbReference type="CDD" id="cd09019">
    <property type="entry name" value="galactose_mutarotase_like"/>
    <property type="match status" value="1"/>
</dbReference>
<evidence type="ECO:0000256" key="7">
    <source>
        <dbReference type="ARBA" id="ARBA00023277"/>
    </source>
</evidence>
<comment type="cofactor">
    <cofactor evidence="1">
        <name>Ca(2+)</name>
        <dbReference type="ChEBI" id="CHEBI:29108"/>
    </cofactor>
</comment>
<dbReference type="PROSITE" id="PS51257">
    <property type="entry name" value="PROKAR_LIPOPROTEIN"/>
    <property type="match status" value="1"/>
</dbReference>
<dbReference type="PANTHER" id="PTHR10091:SF0">
    <property type="entry name" value="GALACTOSE MUTAROTASE"/>
    <property type="match status" value="1"/>
</dbReference>
<protein>
    <recommendedName>
        <fullName evidence="8">Aldose 1-epimerase</fullName>
        <ecNumber evidence="8">5.1.3.3</ecNumber>
    </recommendedName>
</protein>
<evidence type="ECO:0000256" key="8">
    <source>
        <dbReference type="PIRNR" id="PIRNR005096"/>
    </source>
</evidence>
<dbReference type="SUPFAM" id="SSF74650">
    <property type="entry name" value="Galactose mutarotase-like"/>
    <property type="match status" value="1"/>
</dbReference>
<evidence type="ECO:0000313" key="9">
    <source>
        <dbReference type="EMBL" id="SMP11313.1"/>
    </source>
</evidence>
<dbReference type="InterPro" id="IPR008183">
    <property type="entry name" value="Aldose_1/G6P_1-epimerase"/>
</dbReference>
<keyword evidence="7 8" id="KW-0119">Carbohydrate metabolism</keyword>
<comment type="subunit">
    <text evidence="4">Monomer.</text>
</comment>
<dbReference type="EMBL" id="FXUA01000002">
    <property type="protein sequence ID" value="SMP11313.1"/>
    <property type="molecule type" value="Genomic_DNA"/>
</dbReference>
<evidence type="ECO:0000256" key="6">
    <source>
        <dbReference type="ARBA" id="ARBA00023235"/>
    </source>
</evidence>
<gene>
    <name evidence="9" type="ORF">SAMN06265367_10211</name>
</gene>
<comment type="pathway">
    <text evidence="2 8">Carbohydrate metabolism; hexose metabolism.</text>
</comment>
<dbReference type="PANTHER" id="PTHR10091">
    <property type="entry name" value="ALDOSE-1-EPIMERASE"/>
    <property type="match status" value="1"/>
</dbReference>
<organism evidence="9 10">
    <name type="scientific">Algoriphagus winogradskyi</name>
    <dbReference type="NCBI Taxonomy" id="237017"/>
    <lineage>
        <taxon>Bacteria</taxon>
        <taxon>Pseudomonadati</taxon>
        <taxon>Bacteroidota</taxon>
        <taxon>Cytophagia</taxon>
        <taxon>Cytophagales</taxon>
        <taxon>Cyclobacteriaceae</taxon>
        <taxon>Algoriphagus</taxon>
    </lineage>
</organism>
<proteinExistence type="inferred from homology"/>
<dbReference type="Pfam" id="PF01263">
    <property type="entry name" value="Aldose_epim"/>
    <property type="match status" value="1"/>
</dbReference>
<keyword evidence="6 8" id="KW-0413">Isomerase</keyword>
<dbReference type="InterPro" id="IPR015443">
    <property type="entry name" value="Aldose_1-epimerase"/>
</dbReference>
<dbReference type="RefSeq" id="WP_283411828.1">
    <property type="nucleotide sequence ID" value="NZ_FXUA01000002.1"/>
</dbReference>
<dbReference type="Gene3D" id="2.70.98.10">
    <property type="match status" value="1"/>
</dbReference>
<dbReference type="InterPro" id="IPR047215">
    <property type="entry name" value="Galactose_mutarotase-like"/>
</dbReference>
<keyword evidence="10" id="KW-1185">Reference proteome</keyword>
<comment type="similarity">
    <text evidence="3 8">Belongs to the aldose epimerase family.</text>
</comment>
<name>A0ABY1NKC6_9BACT</name>
<sequence length="382" mass="42316">MKIHFNKVLGATALGILLYSCDSKPKEEIKVEDTVEEQVFGTTFQNKKVETYEIKNANGMKMKVTNFGARVTNLWVPDKDGNLVDVVLGFETLDEYLESGEKYFGAAIGRYGNRIANGKFTLDGEEYTLPQNNNGQTLHGGPGGMDYVIWDVEKSGENGLIFSYTSPDGEEGFPGELKVKMIYTLTDDNEFKVTYEAETDKATPVNLTHHSFFNLNGAGNGTVLDHTLQLNASEYTPVNEVLIPTGEVASVKETPFDFTDPTTIGERINQENQQLKFGGGYDHNWVLDKTGNDLSQAAVISSPQTGIEMEVWTTEPAIQFYSGNFLDGSVTGKGGKVYELRSAFCLETQHYPDSPNQPNFPSTILKPGEKYEQTCIYKFGTK</sequence>
<evidence type="ECO:0000256" key="2">
    <source>
        <dbReference type="ARBA" id="ARBA00005028"/>
    </source>
</evidence>
<dbReference type="PIRSF" id="PIRSF005096">
    <property type="entry name" value="GALM"/>
    <property type="match status" value="1"/>
</dbReference>
<dbReference type="NCBIfam" id="NF008277">
    <property type="entry name" value="PRK11055.1"/>
    <property type="match status" value="1"/>
</dbReference>
<keyword evidence="5" id="KW-0106">Calcium</keyword>
<evidence type="ECO:0000256" key="3">
    <source>
        <dbReference type="ARBA" id="ARBA00006206"/>
    </source>
</evidence>
<evidence type="ECO:0000256" key="5">
    <source>
        <dbReference type="ARBA" id="ARBA00022837"/>
    </source>
</evidence>
<dbReference type="InterPro" id="IPR014718">
    <property type="entry name" value="GH-type_carb-bd"/>
</dbReference>
<dbReference type="EC" id="5.1.3.3" evidence="8"/>
<dbReference type="Proteomes" id="UP001157915">
    <property type="component" value="Unassembled WGS sequence"/>
</dbReference>
<accession>A0ABY1NKC6</accession>
<evidence type="ECO:0000256" key="1">
    <source>
        <dbReference type="ARBA" id="ARBA00001913"/>
    </source>
</evidence>
<comment type="catalytic activity">
    <reaction evidence="8">
        <text>alpha-D-glucose = beta-D-glucose</text>
        <dbReference type="Rhea" id="RHEA:10264"/>
        <dbReference type="ChEBI" id="CHEBI:15903"/>
        <dbReference type="ChEBI" id="CHEBI:17925"/>
        <dbReference type="EC" id="5.1.3.3"/>
    </reaction>
</comment>
<evidence type="ECO:0000256" key="4">
    <source>
        <dbReference type="ARBA" id="ARBA00011245"/>
    </source>
</evidence>
<reference evidence="9 10" key="1">
    <citation type="submission" date="2017-05" db="EMBL/GenBank/DDBJ databases">
        <authorList>
            <person name="Varghese N."/>
            <person name="Submissions S."/>
        </authorList>
    </citation>
    <scope>NUCLEOTIDE SEQUENCE [LARGE SCALE GENOMIC DNA]</scope>
    <source>
        <strain evidence="9 10">DSM 15360</strain>
    </source>
</reference>